<keyword evidence="7" id="KW-0238">DNA-binding</keyword>
<keyword evidence="15" id="KW-1185">Reference proteome</keyword>
<comment type="subcellular location">
    <subcellularLocation>
        <location evidence="1">Nucleus</location>
    </subcellularLocation>
</comment>
<evidence type="ECO:0000313" key="14">
    <source>
        <dbReference type="EMBL" id="KAL3852545.1"/>
    </source>
</evidence>
<keyword evidence="3" id="KW-0677">Repeat</keyword>
<dbReference type="Proteomes" id="UP001634394">
    <property type="component" value="Unassembled WGS sequence"/>
</dbReference>
<keyword evidence="9" id="KW-0539">Nucleus</keyword>
<dbReference type="Gene3D" id="3.30.710.10">
    <property type="entry name" value="Potassium Channel Kv1.1, Chain A"/>
    <property type="match status" value="1"/>
</dbReference>
<keyword evidence="8" id="KW-0804">Transcription</keyword>
<feature type="compositionally biased region" description="Polar residues" evidence="11">
    <location>
        <begin position="460"/>
        <end position="483"/>
    </location>
</feature>
<sequence>MSGENCPLVLTCSFHCDHQKSHLQENLQDMYRKEELLDLNILVGKMVIRVHMVIMAAFSPYLRNVMNSDLDYNDRITNIPLHQLNCEAVKALVKFCYTSDISVDSNSVRPLLEAAQVLKISEVEQLCETFLSAQQRFRPLIEAEKTLKQTPSKSSELEISWNSIQNSNVSIDVNGNTSSEPQQMEVDRGQHSLASREHSGDEDISESSPLTADSSFFKYPQIERGGRGLDKHGHLVPRRYHRRFPGLLPKSTFIEQNREGTHLVSTNKKQVQNQMQRGQVTGMRLTSESSNINLHTRSDDQSTHSQPQQDSVSERSSFDNRSPRDKSLVKTVYSDMAHGCITYPGKKGLDVDAIISIEDANILRTVSYTYQESSPITSSVHTTNQKSETCEVQLDNTVSSGETTETITVSNTVLAVGNKDSRPRIESPRQETMLLPTINSEASDQNQFELDEVRSREINSHPSQTTTLSSPGLGQGGSTTDMHITSFHSEQGMQNRDQRVDSASFAASKDNEKISGEVMDTDIEIIQIKFEPQDEDVIVTDLSYEFNTENSSHANIPNQSIHNVNSTQPEISQLAALIPPDSSEIQCPLCGEKFSSQVSLAGHLSTHYSQSQRDMFPSLPSGGTFTRPFQARPHAQGFVYRRSSSNQPQSENSVMCGICGQYYKDKASLRFHKRTHIKKYMCAQCGKRFSHAGNLHRHCRTHSGERSYQCYICGRCFGGANELQVHLQNHVGNSGFSCNRCGESFNSVSSLQQHVRNVHGDGVGTKS</sequence>
<dbReference type="InterPro" id="IPR036236">
    <property type="entry name" value="Znf_C2H2_sf"/>
</dbReference>
<organism evidence="14 15">
    <name type="scientific">Sinanodonta woodiana</name>
    <name type="common">Chinese pond mussel</name>
    <name type="synonym">Anodonta woodiana</name>
    <dbReference type="NCBI Taxonomy" id="1069815"/>
    <lineage>
        <taxon>Eukaryota</taxon>
        <taxon>Metazoa</taxon>
        <taxon>Spiralia</taxon>
        <taxon>Lophotrochozoa</taxon>
        <taxon>Mollusca</taxon>
        <taxon>Bivalvia</taxon>
        <taxon>Autobranchia</taxon>
        <taxon>Heteroconchia</taxon>
        <taxon>Palaeoheterodonta</taxon>
        <taxon>Unionida</taxon>
        <taxon>Unionoidea</taxon>
        <taxon>Unionidae</taxon>
        <taxon>Unioninae</taxon>
        <taxon>Sinanodonta</taxon>
    </lineage>
</organism>
<keyword evidence="5" id="KW-0862">Zinc</keyword>
<dbReference type="PANTHER" id="PTHR24394:SF48">
    <property type="entry name" value="ZINC FINGER PROTEIN 771"/>
    <property type="match status" value="1"/>
</dbReference>
<dbReference type="Pfam" id="PF16622">
    <property type="entry name" value="zf-C2H2_11"/>
    <property type="match status" value="1"/>
</dbReference>
<feature type="domain" description="BTB" evidence="12">
    <location>
        <begin position="37"/>
        <end position="105"/>
    </location>
</feature>
<evidence type="ECO:0000256" key="11">
    <source>
        <dbReference type="SAM" id="MobiDB-lite"/>
    </source>
</evidence>
<evidence type="ECO:0000256" key="5">
    <source>
        <dbReference type="ARBA" id="ARBA00022833"/>
    </source>
</evidence>
<feature type="compositionally biased region" description="Polar residues" evidence="11">
    <location>
        <begin position="263"/>
        <end position="295"/>
    </location>
</feature>
<dbReference type="InterPro" id="IPR011333">
    <property type="entry name" value="SKP1/BTB/POZ_sf"/>
</dbReference>
<dbReference type="Pfam" id="PF00096">
    <property type="entry name" value="zf-C2H2"/>
    <property type="match status" value="2"/>
</dbReference>
<dbReference type="Gene3D" id="3.30.160.60">
    <property type="entry name" value="Classic Zinc Finger"/>
    <property type="match status" value="4"/>
</dbReference>
<dbReference type="GO" id="GO:0008270">
    <property type="term" value="F:zinc ion binding"/>
    <property type="evidence" value="ECO:0007669"/>
    <property type="project" value="UniProtKB-KW"/>
</dbReference>
<feature type="domain" description="C2H2-type" evidence="13">
    <location>
        <begin position="736"/>
        <end position="759"/>
    </location>
</feature>
<keyword evidence="4 10" id="KW-0863">Zinc-finger</keyword>
<protein>
    <submittedName>
        <fullName evidence="14">Uncharacterized protein</fullName>
    </submittedName>
</protein>
<feature type="compositionally biased region" description="Basic and acidic residues" evidence="11">
    <location>
        <begin position="312"/>
        <end position="326"/>
    </location>
</feature>
<evidence type="ECO:0000256" key="2">
    <source>
        <dbReference type="ARBA" id="ARBA00022723"/>
    </source>
</evidence>
<feature type="domain" description="C2H2-type" evidence="13">
    <location>
        <begin position="708"/>
        <end position="735"/>
    </location>
</feature>
<dbReference type="SMART" id="SM00355">
    <property type="entry name" value="ZnF_C2H2"/>
    <property type="match status" value="5"/>
</dbReference>
<dbReference type="EMBL" id="JBJQND010000015">
    <property type="protein sequence ID" value="KAL3852545.1"/>
    <property type="molecule type" value="Genomic_DNA"/>
</dbReference>
<dbReference type="InterPro" id="IPR000210">
    <property type="entry name" value="BTB/POZ_dom"/>
</dbReference>
<dbReference type="PROSITE" id="PS00028">
    <property type="entry name" value="ZINC_FINGER_C2H2_1"/>
    <property type="match status" value="4"/>
</dbReference>
<evidence type="ECO:0000256" key="7">
    <source>
        <dbReference type="ARBA" id="ARBA00023125"/>
    </source>
</evidence>
<evidence type="ECO:0000256" key="9">
    <source>
        <dbReference type="ARBA" id="ARBA00023242"/>
    </source>
</evidence>
<dbReference type="GO" id="GO:0005634">
    <property type="term" value="C:nucleus"/>
    <property type="evidence" value="ECO:0007669"/>
    <property type="project" value="UniProtKB-SubCell"/>
</dbReference>
<reference evidence="14 15" key="1">
    <citation type="submission" date="2024-11" db="EMBL/GenBank/DDBJ databases">
        <title>Chromosome-level genome assembly of the freshwater bivalve Anodonta woodiana.</title>
        <authorList>
            <person name="Chen X."/>
        </authorList>
    </citation>
    <scope>NUCLEOTIDE SEQUENCE [LARGE SCALE GENOMIC DNA]</scope>
    <source>
        <strain evidence="14">MN2024</strain>
        <tissue evidence="14">Gills</tissue>
    </source>
</reference>
<evidence type="ECO:0000256" key="6">
    <source>
        <dbReference type="ARBA" id="ARBA00023015"/>
    </source>
</evidence>
<evidence type="ECO:0000313" key="15">
    <source>
        <dbReference type="Proteomes" id="UP001634394"/>
    </source>
</evidence>
<evidence type="ECO:0000259" key="13">
    <source>
        <dbReference type="PROSITE" id="PS50157"/>
    </source>
</evidence>
<feature type="domain" description="C2H2-type" evidence="13">
    <location>
        <begin position="585"/>
        <end position="612"/>
    </location>
</feature>
<feature type="compositionally biased region" description="Basic and acidic residues" evidence="11">
    <location>
        <begin position="185"/>
        <end position="201"/>
    </location>
</feature>
<dbReference type="Pfam" id="PF13894">
    <property type="entry name" value="zf-C2H2_4"/>
    <property type="match status" value="1"/>
</dbReference>
<dbReference type="SMART" id="SM00225">
    <property type="entry name" value="BTB"/>
    <property type="match status" value="1"/>
</dbReference>
<feature type="compositionally biased region" description="Polar residues" evidence="11">
    <location>
        <begin position="170"/>
        <end position="182"/>
    </location>
</feature>
<dbReference type="SUPFAM" id="SSF57667">
    <property type="entry name" value="beta-beta-alpha zinc fingers"/>
    <property type="match status" value="3"/>
</dbReference>
<feature type="region of interest" description="Disordered" evidence="11">
    <location>
        <begin position="262"/>
        <end position="326"/>
    </location>
</feature>
<dbReference type="PROSITE" id="PS50097">
    <property type="entry name" value="BTB"/>
    <property type="match status" value="1"/>
</dbReference>
<dbReference type="FunFam" id="3.30.160.60:FF:000038">
    <property type="entry name" value="Zinc finger protein 624"/>
    <property type="match status" value="1"/>
</dbReference>
<dbReference type="InterPro" id="IPR013087">
    <property type="entry name" value="Znf_C2H2_type"/>
</dbReference>
<dbReference type="AlphaFoldDB" id="A0ABD3UT01"/>
<keyword evidence="6" id="KW-0805">Transcription regulation</keyword>
<comment type="caution">
    <text evidence="14">The sequence shown here is derived from an EMBL/GenBank/DDBJ whole genome shotgun (WGS) entry which is preliminary data.</text>
</comment>
<feature type="domain" description="C2H2-type" evidence="13">
    <location>
        <begin position="654"/>
        <end position="681"/>
    </location>
</feature>
<evidence type="ECO:0000256" key="3">
    <source>
        <dbReference type="ARBA" id="ARBA00022737"/>
    </source>
</evidence>
<evidence type="ECO:0000256" key="1">
    <source>
        <dbReference type="ARBA" id="ARBA00004123"/>
    </source>
</evidence>
<dbReference type="Pfam" id="PF00651">
    <property type="entry name" value="BTB"/>
    <property type="match status" value="1"/>
</dbReference>
<feature type="domain" description="C2H2-type" evidence="13">
    <location>
        <begin position="680"/>
        <end position="707"/>
    </location>
</feature>
<evidence type="ECO:0000256" key="4">
    <source>
        <dbReference type="ARBA" id="ARBA00022771"/>
    </source>
</evidence>
<dbReference type="PANTHER" id="PTHR24394">
    <property type="entry name" value="ZINC FINGER PROTEIN"/>
    <property type="match status" value="1"/>
</dbReference>
<dbReference type="InterPro" id="IPR041697">
    <property type="entry name" value="Znf-C2H2_11"/>
</dbReference>
<dbReference type="SUPFAM" id="SSF54695">
    <property type="entry name" value="POZ domain"/>
    <property type="match status" value="1"/>
</dbReference>
<gene>
    <name evidence="14" type="ORF">ACJMK2_016169</name>
</gene>
<evidence type="ECO:0000256" key="10">
    <source>
        <dbReference type="PROSITE-ProRule" id="PRU00042"/>
    </source>
</evidence>
<feature type="region of interest" description="Disordered" evidence="11">
    <location>
        <begin position="459"/>
        <end position="483"/>
    </location>
</feature>
<proteinExistence type="predicted"/>
<name>A0ABD3UT01_SINWO</name>
<feature type="region of interest" description="Disordered" evidence="11">
    <location>
        <begin position="170"/>
        <end position="216"/>
    </location>
</feature>
<evidence type="ECO:0000256" key="8">
    <source>
        <dbReference type="ARBA" id="ARBA00023163"/>
    </source>
</evidence>
<evidence type="ECO:0000259" key="12">
    <source>
        <dbReference type="PROSITE" id="PS50097"/>
    </source>
</evidence>
<dbReference type="PROSITE" id="PS50157">
    <property type="entry name" value="ZINC_FINGER_C2H2_2"/>
    <property type="match status" value="5"/>
</dbReference>
<accession>A0ABD3UT01</accession>
<keyword evidence="2" id="KW-0479">Metal-binding</keyword>
<dbReference type="GO" id="GO:0003677">
    <property type="term" value="F:DNA binding"/>
    <property type="evidence" value="ECO:0007669"/>
    <property type="project" value="UniProtKB-KW"/>
</dbReference>